<dbReference type="GO" id="GO:0004674">
    <property type="term" value="F:protein serine/threonine kinase activity"/>
    <property type="evidence" value="ECO:0007669"/>
    <property type="project" value="UniProtKB-KW"/>
</dbReference>
<evidence type="ECO:0000256" key="11">
    <source>
        <dbReference type="ARBA" id="ARBA00022840"/>
    </source>
</evidence>
<organism evidence="18">
    <name type="scientific">Euplotes crassus</name>
    <dbReference type="NCBI Taxonomy" id="5936"/>
    <lineage>
        <taxon>Eukaryota</taxon>
        <taxon>Sar</taxon>
        <taxon>Alveolata</taxon>
        <taxon>Ciliophora</taxon>
        <taxon>Intramacronucleata</taxon>
        <taxon>Spirotrichea</taxon>
        <taxon>Hypotrichia</taxon>
        <taxon>Euplotida</taxon>
        <taxon>Euplotidae</taxon>
        <taxon>Moneuplotes</taxon>
    </lineage>
</organism>
<dbReference type="SUPFAM" id="SSF56112">
    <property type="entry name" value="Protein kinase-like (PK-like)"/>
    <property type="match status" value="1"/>
</dbReference>
<dbReference type="EC" id="2.7.11.1" evidence="3"/>
<dbReference type="InterPro" id="IPR018247">
    <property type="entry name" value="EF_Hand_1_Ca_BS"/>
</dbReference>
<evidence type="ECO:0000256" key="2">
    <source>
        <dbReference type="ARBA" id="ARBA00011245"/>
    </source>
</evidence>
<comment type="catalytic activity">
    <reaction evidence="13">
        <text>L-threonyl-[protein] + ATP = O-phospho-L-threonyl-[protein] + ADP + H(+)</text>
        <dbReference type="Rhea" id="RHEA:46608"/>
        <dbReference type="Rhea" id="RHEA-COMP:11060"/>
        <dbReference type="Rhea" id="RHEA-COMP:11605"/>
        <dbReference type="ChEBI" id="CHEBI:15378"/>
        <dbReference type="ChEBI" id="CHEBI:30013"/>
        <dbReference type="ChEBI" id="CHEBI:30616"/>
        <dbReference type="ChEBI" id="CHEBI:61977"/>
        <dbReference type="ChEBI" id="CHEBI:456216"/>
        <dbReference type="EC" id="2.7.11.1"/>
    </reaction>
</comment>
<evidence type="ECO:0000256" key="9">
    <source>
        <dbReference type="ARBA" id="ARBA00022777"/>
    </source>
</evidence>
<dbReference type="Pfam" id="PF13499">
    <property type="entry name" value="EF-hand_7"/>
    <property type="match status" value="2"/>
</dbReference>
<dbReference type="Gene3D" id="1.10.238.10">
    <property type="entry name" value="EF-hand"/>
    <property type="match status" value="2"/>
</dbReference>
<keyword evidence="7" id="KW-0677">Repeat</keyword>
<dbReference type="FunFam" id="3.30.200.20:FF:000315">
    <property type="entry name" value="Calcium-dependent protein kinase 3"/>
    <property type="match status" value="1"/>
</dbReference>
<evidence type="ECO:0000256" key="7">
    <source>
        <dbReference type="ARBA" id="ARBA00022737"/>
    </source>
</evidence>
<dbReference type="PANTHER" id="PTHR24349">
    <property type="entry name" value="SERINE/THREONINE-PROTEIN KINASE"/>
    <property type="match status" value="1"/>
</dbReference>
<dbReference type="GO" id="GO:0005524">
    <property type="term" value="F:ATP binding"/>
    <property type="evidence" value="ECO:0007669"/>
    <property type="project" value="UniProtKB-UniRule"/>
</dbReference>
<feature type="domain" description="EF-hand" evidence="17">
    <location>
        <begin position="396"/>
        <end position="428"/>
    </location>
</feature>
<feature type="binding site" evidence="15">
    <location>
        <position position="84"/>
    </location>
    <ligand>
        <name>ATP</name>
        <dbReference type="ChEBI" id="CHEBI:30616"/>
    </ligand>
</feature>
<dbReference type="InterPro" id="IPR002048">
    <property type="entry name" value="EF_hand_dom"/>
</dbReference>
<dbReference type="AlphaFoldDB" id="A0A7S3NRC8"/>
<dbReference type="InterPro" id="IPR011992">
    <property type="entry name" value="EF-hand-dom_pair"/>
</dbReference>
<evidence type="ECO:0000313" key="18">
    <source>
        <dbReference type="EMBL" id="CAE0382284.1"/>
    </source>
</evidence>
<keyword evidence="5" id="KW-0808">Transferase</keyword>
<keyword evidence="4" id="KW-0723">Serine/threonine-protein kinase</keyword>
<comment type="catalytic activity">
    <reaction evidence="14">
        <text>L-seryl-[protein] + ATP = O-phospho-L-seryl-[protein] + ADP + H(+)</text>
        <dbReference type="Rhea" id="RHEA:17989"/>
        <dbReference type="Rhea" id="RHEA-COMP:9863"/>
        <dbReference type="Rhea" id="RHEA-COMP:11604"/>
        <dbReference type="ChEBI" id="CHEBI:15378"/>
        <dbReference type="ChEBI" id="CHEBI:29999"/>
        <dbReference type="ChEBI" id="CHEBI:30616"/>
        <dbReference type="ChEBI" id="CHEBI:83421"/>
        <dbReference type="ChEBI" id="CHEBI:456216"/>
        <dbReference type="EC" id="2.7.11.1"/>
    </reaction>
</comment>
<evidence type="ECO:0000256" key="13">
    <source>
        <dbReference type="ARBA" id="ARBA00047899"/>
    </source>
</evidence>
<evidence type="ECO:0000256" key="4">
    <source>
        <dbReference type="ARBA" id="ARBA00022527"/>
    </source>
</evidence>
<comment type="subunit">
    <text evidence="2">Monomer.</text>
</comment>
<gene>
    <name evidence="18" type="ORF">ECRA1380_LOCUS7246</name>
</gene>
<feature type="domain" description="EF-hand" evidence="17">
    <location>
        <begin position="359"/>
        <end position="394"/>
    </location>
</feature>
<dbReference type="InterPro" id="IPR017441">
    <property type="entry name" value="Protein_kinase_ATP_BS"/>
</dbReference>
<dbReference type="SMART" id="SM00220">
    <property type="entry name" value="S_TKc"/>
    <property type="match status" value="1"/>
</dbReference>
<evidence type="ECO:0000256" key="15">
    <source>
        <dbReference type="PROSITE-ProRule" id="PRU10141"/>
    </source>
</evidence>
<dbReference type="GO" id="GO:0005509">
    <property type="term" value="F:calcium ion binding"/>
    <property type="evidence" value="ECO:0007669"/>
    <property type="project" value="InterPro"/>
</dbReference>
<dbReference type="SMART" id="SM00054">
    <property type="entry name" value="EFh"/>
    <property type="match status" value="4"/>
</dbReference>
<dbReference type="FunFam" id="1.10.510.10:FF:000571">
    <property type="entry name" value="Maternal embryonic leucine zipper kinase"/>
    <property type="match status" value="1"/>
</dbReference>
<keyword evidence="11 15" id="KW-0067">ATP-binding</keyword>
<evidence type="ECO:0000256" key="10">
    <source>
        <dbReference type="ARBA" id="ARBA00022837"/>
    </source>
</evidence>
<feature type="domain" description="EF-hand" evidence="17">
    <location>
        <begin position="429"/>
        <end position="464"/>
    </location>
</feature>
<name>A0A7S3NRC8_EUPCR</name>
<dbReference type="InterPro" id="IPR008271">
    <property type="entry name" value="Ser/Thr_kinase_AS"/>
</dbReference>
<dbReference type="PROSITE" id="PS00018">
    <property type="entry name" value="EF_HAND_1"/>
    <property type="match status" value="4"/>
</dbReference>
<evidence type="ECO:0000256" key="1">
    <source>
        <dbReference type="ARBA" id="ARBA00001946"/>
    </source>
</evidence>
<proteinExistence type="inferred from homology"/>
<keyword evidence="10" id="KW-0106">Calcium</keyword>
<reference evidence="18" key="1">
    <citation type="submission" date="2021-01" db="EMBL/GenBank/DDBJ databases">
        <authorList>
            <person name="Corre E."/>
            <person name="Pelletier E."/>
            <person name="Niang G."/>
            <person name="Scheremetjew M."/>
            <person name="Finn R."/>
            <person name="Kale V."/>
            <person name="Holt S."/>
            <person name="Cochrane G."/>
            <person name="Meng A."/>
            <person name="Brown T."/>
            <person name="Cohen L."/>
        </authorList>
    </citation>
    <scope>NUCLEOTIDE SEQUENCE</scope>
    <source>
        <strain evidence="18">CT5</strain>
    </source>
</reference>
<dbReference type="InterPro" id="IPR050205">
    <property type="entry name" value="CDPK_Ser/Thr_kinases"/>
</dbReference>
<keyword evidence="9" id="KW-0418">Kinase</keyword>
<accession>A0A7S3NRC8</accession>
<dbReference type="CDD" id="cd05117">
    <property type="entry name" value="STKc_CAMK"/>
    <property type="match status" value="1"/>
</dbReference>
<evidence type="ECO:0000256" key="6">
    <source>
        <dbReference type="ARBA" id="ARBA00022723"/>
    </source>
</evidence>
<evidence type="ECO:0000256" key="12">
    <source>
        <dbReference type="ARBA" id="ARBA00024334"/>
    </source>
</evidence>
<keyword evidence="6" id="KW-0479">Metal-binding</keyword>
<comment type="similarity">
    <text evidence="12">Belongs to the protein kinase superfamily. Ser/Thr protein kinase family. CDPK subfamily.</text>
</comment>
<dbReference type="PROSITE" id="PS00107">
    <property type="entry name" value="PROTEIN_KINASE_ATP"/>
    <property type="match status" value="1"/>
</dbReference>
<dbReference type="PROSITE" id="PS50222">
    <property type="entry name" value="EF_HAND_2"/>
    <property type="match status" value="4"/>
</dbReference>
<keyword evidence="8 15" id="KW-0547">Nucleotide-binding</keyword>
<evidence type="ECO:0000256" key="3">
    <source>
        <dbReference type="ARBA" id="ARBA00012513"/>
    </source>
</evidence>
<feature type="domain" description="EF-hand" evidence="17">
    <location>
        <begin position="466"/>
        <end position="501"/>
    </location>
</feature>
<dbReference type="PROSITE" id="PS00108">
    <property type="entry name" value="PROTEIN_KINASE_ST"/>
    <property type="match status" value="1"/>
</dbReference>
<evidence type="ECO:0000256" key="5">
    <source>
        <dbReference type="ARBA" id="ARBA00022679"/>
    </source>
</evidence>
<dbReference type="Pfam" id="PF00069">
    <property type="entry name" value="Pkinase"/>
    <property type="match status" value="1"/>
</dbReference>
<dbReference type="Gene3D" id="1.10.510.10">
    <property type="entry name" value="Transferase(Phosphotransferase) domain 1"/>
    <property type="match status" value="1"/>
</dbReference>
<evidence type="ECO:0000259" key="16">
    <source>
        <dbReference type="PROSITE" id="PS50011"/>
    </source>
</evidence>
<dbReference type="InterPro" id="IPR000719">
    <property type="entry name" value="Prot_kinase_dom"/>
</dbReference>
<protein>
    <recommendedName>
        <fullName evidence="3">non-specific serine/threonine protein kinase</fullName>
        <ecNumber evidence="3">2.7.11.1</ecNumber>
    </recommendedName>
</protein>
<dbReference type="EMBL" id="HBIK01015303">
    <property type="protein sequence ID" value="CAE0382284.1"/>
    <property type="molecule type" value="Transcribed_RNA"/>
</dbReference>
<dbReference type="FunFam" id="1.10.238.10:FF:000001">
    <property type="entry name" value="Calmodulin 1"/>
    <property type="match status" value="1"/>
</dbReference>
<evidence type="ECO:0000256" key="14">
    <source>
        <dbReference type="ARBA" id="ARBA00048679"/>
    </source>
</evidence>
<dbReference type="SUPFAM" id="SSF47473">
    <property type="entry name" value="EF-hand"/>
    <property type="match status" value="1"/>
</dbReference>
<sequence length="503" mass="58269">MNDKEPQKVFVEEFMTEEEEKKEEFDVEEAMNNFVIKKDYFVLHRDGDIFKDYEVEETPIGEGGFGCVYRAKEKETGALRAIKKIPTEKIINHQSIINETTALKNLDHPNIIKLYETYQDSDGIYLVQEFCEGGELFDYIAERDHLSEKEAADIFKQMMQAIIYCHKNRICHRDLKPDNFMFSSKEEGSTVKLIDFGLSRSFYKFQRTGEGKCLRMQTKVGTAHYMAPEILSQDYSYACDTWSAGVILYIMLCGYPPFIGNDEEEVFKANLEGNYDFNDKVWDDISEDAKDLISKILVPEKERLTPKECLSHPWVKETAHSEISSETKQVYLGRLRRFQNASRLKKAILSYLASRVTEEEIKENIMMFNSIDKNHDGYITLKELHKGLNSTDMDPKEIETILMSVDTDNNGAINFNEFIASTLDVSIYKDYDKLEKAFKFFDKDCDGVIDEKELKESLAGGEFEHIDTKIFSNALEDNDINQDGKVDFNEFLRCMSVKLEKEI</sequence>
<dbReference type="InterPro" id="IPR011009">
    <property type="entry name" value="Kinase-like_dom_sf"/>
</dbReference>
<evidence type="ECO:0000256" key="8">
    <source>
        <dbReference type="ARBA" id="ARBA00022741"/>
    </source>
</evidence>
<comment type="cofactor">
    <cofactor evidence="1">
        <name>Mg(2+)</name>
        <dbReference type="ChEBI" id="CHEBI:18420"/>
    </cofactor>
</comment>
<dbReference type="Gene3D" id="3.30.200.20">
    <property type="entry name" value="Phosphorylase Kinase, domain 1"/>
    <property type="match status" value="1"/>
</dbReference>
<dbReference type="PROSITE" id="PS50011">
    <property type="entry name" value="PROTEIN_KINASE_DOM"/>
    <property type="match status" value="1"/>
</dbReference>
<feature type="domain" description="Protein kinase" evidence="16">
    <location>
        <begin position="54"/>
        <end position="315"/>
    </location>
</feature>
<evidence type="ECO:0000259" key="17">
    <source>
        <dbReference type="PROSITE" id="PS50222"/>
    </source>
</evidence>